<dbReference type="PANTHER" id="PTHR42879">
    <property type="entry name" value="3-OXOACYL-(ACYL-CARRIER-PROTEIN) REDUCTASE"/>
    <property type="match status" value="1"/>
</dbReference>
<name>A0ABV5XZX9_ARTRM</name>
<dbReference type="EMBL" id="JBHMBC010000018">
    <property type="protein sequence ID" value="MFB9820306.1"/>
    <property type="molecule type" value="Genomic_DNA"/>
</dbReference>
<accession>A0ABV5XZX9</accession>
<dbReference type="Gene3D" id="3.40.50.720">
    <property type="entry name" value="NAD(P)-binding Rossmann-like Domain"/>
    <property type="match status" value="1"/>
</dbReference>
<protein>
    <submittedName>
        <fullName evidence="2">SDR family NAD(P)-dependent oxidoreductase</fullName>
        <ecNumber evidence="2">1.1.1.-</ecNumber>
    </submittedName>
</protein>
<dbReference type="Pfam" id="PF13561">
    <property type="entry name" value="adh_short_C2"/>
    <property type="match status" value="1"/>
</dbReference>
<dbReference type="PRINTS" id="PR00081">
    <property type="entry name" value="GDHRDH"/>
</dbReference>
<dbReference type="PANTHER" id="PTHR42879:SF2">
    <property type="entry name" value="3-OXOACYL-[ACYL-CARRIER-PROTEIN] REDUCTASE FABG"/>
    <property type="match status" value="1"/>
</dbReference>
<sequence>MNFGPTVNHVALVTGAARGLGEVIARKLHKEGFRVAITGTSAASVQPIADSLDPSGETVWAGALDVRKKADFEAVLNLLAEKWGGTDVLVNNAGRSQVAPLLEITPEEFSANVEINLNGTFLGCQVFGPHFRDRGYGRIINIHSLAGHNGGTATGAHYAASKGGVSTLTKVFAREFASFGVTVNAVSPGPLDLPVVYETVDPDKLDAIKANIPVGRFGDAGFIAETVALLASPGAGSVTGACWDINGGLYMR</sequence>
<dbReference type="EC" id="1.1.1.-" evidence="2"/>
<dbReference type="SUPFAM" id="SSF51735">
    <property type="entry name" value="NAD(P)-binding Rossmann-fold domains"/>
    <property type="match status" value="1"/>
</dbReference>
<dbReference type="GO" id="GO:0016491">
    <property type="term" value="F:oxidoreductase activity"/>
    <property type="evidence" value="ECO:0007669"/>
    <property type="project" value="UniProtKB-KW"/>
</dbReference>
<dbReference type="InterPro" id="IPR050259">
    <property type="entry name" value="SDR"/>
</dbReference>
<comment type="caution">
    <text evidence="2">The sequence shown here is derived from an EMBL/GenBank/DDBJ whole genome shotgun (WGS) entry which is preliminary data.</text>
</comment>
<proteinExistence type="inferred from homology"/>
<dbReference type="PROSITE" id="PS00061">
    <property type="entry name" value="ADH_SHORT"/>
    <property type="match status" value="1"/>
</dbReference>
<keyword evidence="3" id="KW-1185">Reference proteome</keyword>
<keyword evidence="2" id="KW-0560">Oxidoreductase</keyword>
<dbReference type="InterPro" id="IPR020904">
    <property type="entry name" value="Sc_DH/Rdtase_CS"/>
</dbReference>
<gene>
    <name evidence="2" type="ORF">ACFFP1_12460</name>
</gene>
<dbReference type="RefSeq" id="WP_234754863.1">
    <property type="nucleotide sequence ID" value="NZ_BAAAWN010000001.1"/>
</dbReference>
<evidence type="ECO:0000256" key="1">
    <source>
        <dbReference type="ARBA" id="ARBA00006484"/>
    </source>
</evidence>
<evidence type="ECO:0000313" key="3">
    <source>
        <dbReference type="Proteomes" id="UP001589702"/>
    </source>
</evidence>
<reference evidence="2 3" key="1">
    <citation type="submission" date="2024-09" db="EMBL/GenBank/DDBJ databases">
        <authorList>
            <person name="Sun Q."/>
            <person name="Mori K."/>
        </authorList>
    </citation>
    <scope>NUCLEOTIDE SEQUENCE [LARGE SCALE GENOMIC DNA]</scope>
    <source>
        <strain evidence="2 3">JCM 1334</strain>
    </source>
</reference>
<dbReference type="Proteomes" id="UP001589702">
    <property type="component" value="Unassembled WGS sequence"/>
</dbReference>
<dbReference type="InterPro" id="IPR036291">
    <property type="entry name" value="NAD(P)-bd_dom_sf"/>
</dbReference>
<dbReference type="PRINTS" id="PR00080">
    <property type="entry name" value="SDRFAMILY"/>
</dbReference>
<comment type="similarity">
    <text evidence="1">Belongs to the short-chain dehydrogenases/reductases (SDR) family.</text>
</comment>
<organism evidence="2 3">
    <name type="scientific">Arthrobacter ramosus</name>
    <dbReference type="NCBI Taxonomy" id="1672"/>
    <lineage>
        <taxon>Bacteria</taxon>
        <taxon>Bacillati</taxon>
        <taxon>Actinomycetota</taxon>
        <taxon>Actinomycetes</taxon>
        <taxon>Micrococcales</taxon>
        <taxon>Micrococcaceae</taxon>
        <taxon>Arthrobacter</taxon>
    </lineage>
</organism>
<dbReference type="InterPro" id="IPR002347">
    <property type="entry name" value="SDR_fam"/>
</dbReference>
<evidence type="ECO:0000313" key="2">
    <source>
        <dbReference type="EMBL" id="MFB9820306.1"/>
    </source>
</evidence>